<dbReference type="GO" id="GO:0004856">
    <property type="term" value="F:D-xylulokinase activity"/>
    <property type="evidence" value="ECO:0007669"/>
    <property type="project" value="UniProtKB-EC"/>
</dbReference>
<dbReference type="InterPro" id="IPR043129">
    <property type="entry name" value="ATPase_NBD"/>
</dbReference>
<comment type="similarity">
    <text evidence="1 4">Belongs to the FGGY kinase family.</text>
</comment>
<evidence type="ECO:0000313" key="8">
    <source>
        <dbReference type="Proteomes" id="UP000594463"/>
    </source>
</evidence>
<keyword evidence="3 4" id="KW-0418">Kinase</keyword>
<organism evidence="7 8">
    <name type="scientific">Atribacter laminatus</name>
    <dbReference type="NCBI Taxonomy" id="2847778"/>
    <lineage>
        <taxon>Bacteria</taxon>
        <taxon>Pseudomonadati</taxon>
        <taxon>Atribacterota</taxon>
        <taxon>Atribacteria</taxon>
        <taxon>Atribacterales</taxon>
        <taxon>Atribacteraceae</taxon>
        <taxon>Atribacter</taxon>
    </lineage>
</organism>
<dbReference type="RefSeq" id="WP_218112331.1">
    <property type="nucleotide sequence ID" value="NZ_CP065383.1"/>
</dbReference>
<name>A0A7T1AJJ8_ATRLM</name>
<dbReference type="CDD" id="cd07808">
    <property type="entry name" value="ASKHA_NBD_FGGY_EcXK-like"/>
    <property type="match status" value="1"/>
</dbReference>
<proteinExistence type="inferred from homology"/>
<dbReference type="PIRSF" id="PIRSF000538">
    <property type="entry name" value="GlpK"/>
    <property type="match status" value="1"/>
</dbReference>
<dbReference type="InterPro" id="IPR050406">
    <property type="entry name" value="FGGY_Carb_Kinase"/>
</dbReference>
<feature type="domain" description="Carbohydrate kinase FGGY N-terminal" evidence="5">
    <location>
        <begin position="3"/>
        <end position="240"/>
    </location>
</feature>
<dbReference type="InterPro" id="IPR000577">
    <property type="entry name" value="Carb_kinase_FGGY"/>
</dbReference>
<dbReference type="Proteomes" id="UP000594463">
    <property type="component" value="Chromosome"/>
</dbReference>
<dbReference type="EMBL" id="CP065383">
    <property type="protein sequence ID" value="QPM67108.1"/>
    <property type="molecule type" value="Genomic_DNA"/>
</dbReference>
<evidence type="ECO:0000256" key="2">
    <source>
        <dbReference type="ARBA" id="ARBA00022679"/>
    </source>
</evidence>
<dbReference type="InterPro" id="IPR018485">
    <property type="entry name" value="FGGY_C"/>
</dbReference>
<dbReference type="PROSITE" id="PS00445">
    <property type="entry name" value="FGGY_KINASES_2"/>
    <property type="match status" value="1"/>
</dbReference>
<sequence>MEYILGIDIGTSGCKCVLLDQEGKPIITKSKEYFPITKADGTVEQNPNEWYEAAIFCLNQINKLDKVDLKKIVAVSVTGQMQGITLIGKDGNPVRNSILWNDIRSERETNELNKKFGEIMEKTIGFLVTPALTVSKIAWLKEHEPSNWNKTYQFTFAPNFITYKLTDRIIADENNISFSGLNDVKNNCWSDELIRRCEVEKSKIPELTGCFDMIGTVTERAALETGLQEGIPVVAGGGDGGSEKYSIGIEGMSKMIIRLGSAADIGMVVHVDQFKHQDIWPGIRGVMRDYLIISRYTTACAASIKWMRDVFFSELPADSNTYTVMDKEASTVPLGSEGLLYHPYLSGENAPYFNSSLRAKFNGINSGHRRKHFLRAAYEGVSFSIRDVINSVKEFENVQEVFFVGGGTKSKFWVAVLTDVLGKGATIPQYCDAAYGAALMAGQGAGIWDARSKIERNLKNSIKVGFNEENHQKYNEVFKKYMELAGK</sequence>
<dbReference type="Gene3D" id="3.30.420.40">
    <property type="match status" value="2"/>
</dbReference>
<dbReference type="KEGG" id="alam:RT761_00296"/>
<dbReference type="EC" id="2.7.1.17" evidence="7"/>
<dbReference type="PANTHER" id="PTHR43095:SF5">
    <property type="entry name" value="XYLULOSE KINASE"/>
    <property type="match status" value="1"/>
</dbReference>
<evidence type="ECO:0000313" key="7">
    <source>
        <dbReference type="EMBL" id="QPM67108.1"/>
    </source>
</evidence>
<evidence type="ECO:0000259" key="6">
    <source>
        <dbReference type="Pfam" id="PF02782"/>
    </source>
</evidence>
<keyword evidence="8" id="KW-1185">Reference proteome</keyword>
<evidence type="ECO:0000256" key="1">
    <source>
        <dbReference type="ARBA" id="ARBA00009156"/>
    </source>
</evidence>
<dbReference type="Pfam" id="PF00370">
    <property type="entry name" value="FGGY_N"/>
    <property type="match status" value="1"/>
</dbReference>
<protein>
    <submittedName>
        <fullName evidence="7">Xylulose kinase</fullName>
        <ecNumber evidence="7">2.7.1.17</ecNumber>
    </submittedName>
</protein>
<dbReference type="PANTHER" id="PTHR43095">
    <property type="entry name" value="SUGAR KINASE"/>
    <property type="match status" value="1"/>
</dbReference>
<evidence type="ECO:0000256" key="3">
    <source>
        <dbReference type="ARBA" id="ARBA00022777"/>
    </source>
</evidence>
<reference evidence="7 8" key="1">
    <citation type="journal article" date="2021" name="Nat. Commun.">
        <title>Isolation of a member of the candidate phylum Atribacteria reveals a unique cell membrane structure.</title>
        <authorList>
            <person name="Taiki K."/>
            <person name="Nobu M.K."/>
            <person name="Kusada H."/>
            <person name="Meng X.-Y."/>
            <person name="Hosoki N."/>
            <person name="Uematsu K."/>
            <person name="Yoshioka H."/>
            <person name="Kamagata Y."/>
            <person name="Tamaki H."/>
        </authorList>
    </citation>
    <scope>NUCLEOTIDE SEQUENCE [LARGE SCALE GENOMIC DNA]</scope>
    <source>
        <strain evidence="7 8">RT761</strain>
    </source>
</reference>
<feature type="domain" description="Carbohydrate kinase FGGY C-terminal" evidence="6">
    <location>
        <begin position="291"/>
        <end position="442"/>
    </location>
</feature>
<dbReference type="InterPro" id="IPR018483">
    <property type="entry name" value="Carb_kinase_FGGY_CS"/>
</dbReference>
<dbReference type="AlphaFoldDB" id="A0A7T1AJJ8"/>
<accession>A0A7T1AJJ8</accession>
<dbReference type="Pfam" id="PF02782">
    <property type="entry name" value="FGGY_C"/>
    <property type="match status" value="1"/>
</dbReference>
<evidence type="ECO:0000259" key="5">
    <source>
        <dbReference type="Pfam" id="PF00370"/>
    </source>
</evidence>
<evidence type="ECO:0000256" key="4">
    <source>
        <dbReference type="RuleBase" id="RU003733"/>
    </source>
</evidence>
<gene>
    <name evidence="7" type="primary">xylB_5</name>
    <name evidence="7" type="ORF">RT761_00296</name>
</gene>
<dbReference type="InterPro" id="IPR018484">
    <property type="entry name" value="FGGY_N"/>
</dbReference>
<dbReference type="SUPFAM" id="SSF53067">
    <property type="entry name" value="Actin-like ATPase domain"/>
    <property type="match status" value="2"/>
</dbReference>
<keyword evidence="2 4" id="KW-0808">Transferase</keyword>